<organism evidence="2">
    <name type="scientific">Zea mays</name>
    <name type="common">Maize</name>
    <dbReference type="NCBI Taxonomy" id="4577"/>
    <lineage>
        <taxon>Eukaryota</taxon>
        <taxon>Viridiplantae</taxon>
        <taxon>Streptophyta</taxon>
        <taxon>Embryophyta</taxon>
        <taxon>Tracheophyta</taxon>
        <taxon>Spermatophyta</taxon>
        <taxon>Magnoliopsida</taxon>
        <taxon>Liliopsida</taxon>
        <taxon>Poales</taxon>
        <taxon>Poaceae</taxon>
        <taxon>PACMAD clade</taxon>
        <taxon>Panicoideae</taxon>
        <taxon>Andropogonodae</taxon>
        <taxon>Andropogoneae</taxon>
        <taxon>Tripsacinae</taxon>
        <taxon>Zea</taxon>
    </lineage>
</organism>
<gene>
    <name evidence="2" type="ORF">ZEAMMB73_Zm00001d043096</name>
</gene>
<proteinExistence type="predicted"/>
<evidence type="ECO:0000313" key="2">
    <source>
        <dbReference type="EMBL" id="ONM36992.1"/>
    </source>
</evidence>
<feature type="compositionally biased region" description="Basic and acidic residues" evidence="1">
    <location>
        <begin position="168"/>
        <end position="178"/>
    </location>
</feature>
<dbReference type="IntAct" id="A0A1D6N8X1">
    <property type="interactions" value="1"/>
</dbReference>
<dbReference type="PANTHER" id="PTHR33474:SF28">
    <property type="entry name" value="OS01G0815400 PROTEIN"/>
    <property type="match status" value="1"/>
</dbReference>
<dbReference type="SMR" id="A0A1D6N8X1"/>
<evidence type="ECO:0000256" key="1">
    <source>
        <dbReference type="SAM" id="MobiDB-lite"/>
    </source>
</evidence>
<protein>
    <submittedName>
        <fullName evidence="2">Uncharacterized protein</fullName>
    </submittedName>
</protein>
<dbReference type="AlphaFoldDB" id="A0A1D6N8X1"/>
<dbReference type="EMBL" id="CM007649">
    <property type="protein sequence ID" value="ONM36992.1"/>
    <property type="molecule type" value="Genomic_DNA"/>
</dbReference>
<feature type="region of interest" description="Disordered" evidence="1">
    <location>
        <begin position="115"/>
        <end position="178"/>
    </location>
</feature>
<reference evidence="2" key="1">
    <citation type="submission" date="2015-12" db="EMBL/GenBank/DDBJ databases">
        <title>Update maize B73 reference genome by single molecule sequencing technologies.</title>
        <authorList>
            <consortium name="Maize Genome Sequencing Project"/>
            <person name="Ware D."/>
        </authorList>
    </citation>
    <scope>NUCLEOTIDE SEQUENCE [LARGE SCALE GENOMIC DNA]</scope>
    <source>
        <tissue evidence="2">Seedling</tissue>
    </source>
</reference>
<dbReference type="OMA" id="FPHFICV"/>
<sequence>MPGARGTSHSPQFPHFICVVAEDWEGPTQPFFFVCVKDRERRSTNRAVSLPCVFPLSCGLRWPQLRRAVMEFTSKKTASLALLCLKLSCLLLLLLLPRSSSAAPLSRSLSLTRNRLQPADDPAPEVPAPAQQGAGAGAGAVGARDPGGEVAVRMDIEVNDYPGSGANNRHEPRSPGRP</sequence>
<dbReference type="InParanoid" id="A0A1D6N8X1"/>
<accession>A0A1D6N8X1</accession>
<name>A0A1D6N8X1_MAIZE</name>
<dbReference type="PANTHER" id="PTHR33474">
    <property type="entry name" value="TRANSMEMBRANE PROTEIN"/>
    <property type="match status" value="1"/>
</dbReference>